<dbReference type="GO" id="GO:0016491">
    <property type="term" value="F:oxidoreductase activity"/>
    <property type="evidence" value="ECO:0007669"/>
    <property type="project" value="UniProtKB-KW"/>
</dbReference>
<keyword evidence="4" id="KW-0479">Metal-binding</keyword>
<dbReference type="GO" id="GO:0046872">
    <property type="term" value="F:metal ion binding"/>
    <property type="evidence" value="ECO:0007669"/>
    <property type="project" value="UniProtKB-KW"/>
</dbReference>
<dbReference type="PROSITE" id="PS00365">
    <property type="entry name" value="NIR_SIR"/>
    <property type="match status" value="1"/>
</dbReference>
<dbReference type="GO" id="GO:0020037">
    <property type="term" value="F:heme binding"/>
    <property type="evidence" value="ECO:0007669"/>
    <property type="project" value="InterPro"/>
</dbReference>
<evidence type="ECO:0000256" key="5">
    <source>
        <dbReference type="ARBA" id="ARBA00023002"/>
    </source>
</evidence>
<comment type="similarity">
    <text evidence="1">Belongs to the nitrite and sulfite reductase 4Fe-4S domain family.</text>
</comment>
<evidence type="ECO:0000256" key="1">
    <source>
        <dbReference type="ARBA" id="ARBA00010429"/>
    </source>
</evidence>
<reference evidence="10" key="1">
    <citation type="journal article" date="2023" name="Int. J. Syst. Evol. Microbiol.">
        <title>Collibacillus ludicampi gen. nov., sp. nov., a new soil bacterium of the family Alicyclobacillaceae.</title>
        <authorList>
            <person name="Jojima T."/>
            <person name="Ioku Y."/>
            <person name="Fukuta Y."/>
            <person name="Shirasaka N."/>
            <person name="Matsumura Y."/>
            <person name="Mori M."/>
        </authorList>
    </citation>
    <scope>NUCLEOTIDE SEQUENCE</scope>
    <source>
        <strain evidence="10">TP075</strain>
    </source>
</reference>
<feature type="domain" description="Nitrite/sulphite reductase 4Fe-4S" evidence="8">
    <location>
        <begin position="392"/>
        <end position="531"/>
    </location>
</feature>
<dbReference type="PANTHER" id="PTHR32439">
    <property type="entry name" value="FERREDOXIN--NITRITE REDUCTASE, CHLOROPLASTIC"/>
    <property type="match status" value="1"/>
</dbReference>
<evidence type="ECO:0000259" key="9">
    <source>
        <dbReference type="Pfam" id="PF03460"/>
    </source>
</evidence>
<evidence type="ECO:0000256" key="3">
    <source>
        <dbReference type="ARBA" id="ARBA00022617"/>
    </source>
</evidence>
<keyword evidence="11" id="KW-1185">Reference proteome</keyword>
<keyword evidence="7" id="KW-0411">Iron-sulfur</keyword>
<dbReference type="InterPro" id="IPR036136">
    <property type="entry name" value="Nit/Sulf_reduc_fer-like_dom_sf"/>
</dbReference>
<evidence type="ECO:0000256" key="2">
    <source>
        <dbReference type="ARBA" id="ARBA00022485"/>
    </source>
</evidence>
<dbReference type="Gene3D" id="3.30.413.10">
    <property type="entry name" value="Sulfite Reductase Hemoprotein, domain 1"/>
    <property type="match status" value="2"/>
</dbReference>
<dbReference type="InterPro" id="IPR006066">
    <property type="entry name" value="NO2/SO3_Rdtase_FeS/sirohaem_BS"/>
</dbReference>
<feature type="domain" description="Nitrite/Sulfite reductase ferredoxin-like" evidence="9">
    <location>
        <begin position="312"/>
        <end position="373"/>
    </location>
</feature>
<dbReference type="InterPro" id="IPR051329">
    <property type="entry name" value="NIR_SIR_4Fe-4S"/>
</dbReference>
<protein>
    <submittedName>
        <fullName evidence="10">Ferredoxin--nitrite reductase</fullName>
    </submittedName>
</protein>
<sequence length="537" mass="59751">MAYEAKWANDPSKLNKTELLKLEKDGLDVFEDIYRYSKLGFDAITPEDFDRFKWAGVYQQKPKKGHFMMRVRIPSGILTSEQARTLAGISRDFGRGLVDVTTRQSVQFHWLTIENIPAIFERLASVGLSSTEACGDCPRNIVGNPLAGIDPNELIDTRPIVKEVADFFLGNRDFSNLPRKYKISISANIYNAGHAEINDLAFTPATKEIDGEEVVGFHVWVGGGLSAKPFLAKQLDVFVRPEEVLKVAIGVTTIFRDFGYREKRNHARLKFLVNDWGPEKFREELLKLTGELPTRGVDRVVGWNAGYFTGVHKQKQPGLNYVGLSVPVGRMNADELEELARLADVYGDGTVRTCNSQNVVIPGIPDEKLTAFLGEKLLERLTPFPKTFIGHAVSCTGIEFCNLALVETKERMREIATYLDEHVQLDTPIRLHVNGCPNSCGQQQVADIGLQGSLMKTENGMVDAFDLSVGGTLGPGATFNTKLKGRIPADQVAPVLARLITFYKENRLEGEPFHAYVKRVGVQTIQEQLDDILAAHV</sequence>
<keyword evidence="3" id="KW-0349">Heme</keyword>
<dbReference type="InterPro" id="IPR006067">
    <property type="entry name" value="NO2/SO3_Rdtase_4Fe4S_dom"/>
</dbReference>
<evidence type="ECO:0000256" key="4">
    <source>
        <dbReference type="ARBA" id="ARBA00022723"/>
    </source>
</evidence>
<dbReference type="AlphaFoldDB" id="A0AAV4LB47"/>
<evidence type="ECO:0000256" key="6">
    <source>
        <dbReference type="ARBA" id="ARBA00023004"/>
    </source>
</evidence>
<keyword evidence="5" id="KW-0560">Oxidoreductase</keyword>
<evidence type="ECO:0000313" key="11">
    <source>
        <dbReference type="Proteomes" id="UP001057291"/>
    </source>
</evidence>
<keyword evidence="2" id="KW-0004">4Fe-4S</keyword>
<dbReference type="EMBL" id="BOQE01000001">
    <property type="protein sequence ID" value="GIM44934.1"/>
    <property type="molecule type" value="Genomic_DNA"/>
</dbReference>
<dbReference type="Pfam" id="PF01077">
    <property type="entry name" value="NIR_SIR"/>
    <property type="match status" value="2"/>
</dbReference>
<keyword evidence="6" id="KW-0408">Iron</keyword>
<dbReference type="InterPro" id="IPR005117">
    <property type="entry name" value="NiRdtase/SiRdtase_haem-b_fer"/>
</dbReference>
<feature type="domain" description="Nitrite/sulphite reductase 4Fe-4S" evidence="8">
    <location>
        <begin position="134"/>
        <end position="286"/>
    </location>
</feature>
<dbReference type="PANTHER" id="PTHR32439:SF0">
    <property type="entry name" value="FERREDOXIN--NITRITE REDUCTASE, CHLOROPLASTIC"/>
    <property type="match status" value="1"/>
</dbReference>
<dbReference type="RefSeq" id="WP_282198183.1">
    <property type="nucleotide sequence ID" value="NZ_BOQE01000001.1"/>
</dbReference>
<dbReference type="Pfam" id="PF03460">
    <property type="entry name" value="NIR_SIR_ferr"/>
    <property type="match status" value="2"/>
</dbReference>
<dbReference type="InterPro" id="IPR045854">
    <property type="entry name" value="NO2/SO3_Rdtase_4Fe4S_sf"/>
</dbReference>
<dbReference type="SUPFAM" id="SSF56014">
    <property type="entry name" value="Nitrite and sulphite reductase 4Fe-4S domain-like"/>
    <property type="match status" value="2"/>
</dbReference>
<feature type="domain" description="Nitrite/Sulfite reductase ferredoxin-like" evidence="9">
    <location>
        <begin position="58"/>
        <end position="125"/>
    </location>
</feature>
<accession>A0AAV4LB47</accession>
<evidence type="ECO:0000256" key="7">
    <source>
        <dbReference type="ARBA" id="ARBA00023014"/>
    </source>
</evidence>
<organism evidence="10 11">
    <name type="scientific">Collibacillus ludicampi</name>
    <dbReference type="NCBI Taxonomy" id="2771369"/>
    <lineage>
        <taxon>Bacteria</taxon>
        <taxon>Bacillati</taxon>
        <taxon>Bacillota</taxon>
        <taxon>Bacilli</taxon>
        <taxon>Bacillales</taxon>
        <taxon>Alicyclobacillaceae</taxon>
        <taxon>Collibacillus</taxon>
    </lineage>
</organism>
<dbReference type="Gene3D" id="3.90.480.20">
    <property type="match status" value="1"/>
</dbReference>
<evidence type="ECO:0000259" key="8">
    <source>
        <dbReference type="Pfam" id="PF01077"/>
    </source>
</evidence>
<dbReference type="GO" id="GO:0051539">
    <property type="term" value="F:4 iron, 4 sulfur cluster binding"/>
    <property type="evidence" value="ECO:0007669"/>
    <property type="project" value="UniProtKB-KW"/>
</dbReference>
<comment type="caution">
    <text evidence="10">The sequence shown here is derived from an EMBL/GenBank/DDBJ whole genome shotgun (WGS) entry which is preliminary data.</text>
</comment>
<dbReference type="SUPFAM" id="SSF55124">
    <property type="entry name" value="Nitrite/Sulfite reductase N-terminal domain-like"/>
    <property type="match status" value="2"/>
</dbReference>
<name>A0AAV4LB47_9BACL</name>
<evidence type="ECO:0000313" key="10">
    <source>
        <dbReference type="EMBL" id="GIM44934.1"/>
    </source>
</evidence>
<dbReference type="PRINTS" id="PR00397">
    <property type="entry name" value="SIROHAEM"/>
</dbReference>
<proteinExistence type="inferred from homology"/>
<gene>
    <name evidence="10" type="ORF">DNHGIG_04830</name>
</gene>
<dbReference type="Proteomes" id="UP001057291">
    <property type="component" value="Unassembled WGS sequence"/>
</dbReference>